<dbReference type="GeneID" id="8827057"/>
<dbReference type="InterPro" id="IPR030382">
    <property type="entry name" value="MeTrfase_TRM5/TYW2"/>
</dbReference>
<keyword evidence="4" id="KW-0949">S-adenosyl-L-methionine</keyword>
<keyword evidence="8" id="KW-1185">Reference proteome</keyword>
<dbReference type="KEGG" id="abi:Aboo_0121"/>
<dbReference type="AlphaFoldDB" id="B5IEQ8"/>
<dbReference type="OrthoDB" id="8079at2157"/>
<dbReference type="Gene3D" id="3.40.50.150">
    <property type="entry name" value="Vaccinia Virus protein VP39"/>
    <property type="match status" value="1"/>
</dbReference>
<dbReference type="Gene3D" id="3.30.70.2580">
    <property type="match status" value="1"/>
</dbReference>
<dbReference type="Gene3D" id="3.30.300.110">
    <property type="entry name" value="Met-10+ protein-like domains"/>
    <property type="match status" value="1"/>
</dbReference>
<name>B5IEQ8_ACIB4</name>
<dbReference type="PANTHER" id="PTHR23245:SF36">
    <property type="entry name" value="TRNA (GUANINE(37)-N1)-METHYLTRANSFERASE"/>
    <property type="match status" value="1"/>
</dbReference>
<dbReference type="STRING" id="439481.Aboo_0121"/>
<dbReference type="Pfam" id="PF02475">
    <property type="entry name" value="TRM5-TYW2_MTfase"/>
    <property type="match status" value="1"/>
</dbReference>
<evidence type="ECO:0000313" key="8">
    <source>
        <dbReference type="Proteomes" id="UP000001400"/>
    </source>
</evidence>
<keyword evidence="1" id="KW-0963">Cytoplasm</keyword>
<accession>B5IEQ8</accession>
<evidence type="ECO:0000256" key="3">
    <source>
        <dbReference type="ARBA" id="ARBA00022679"/>
    </source>
</evidence>
<feature type="domain" description="SAM-dependent methyltransferase TRM5/TYW2-type" evidence="6">
    <location>
        <begin position="68"/>
        <end position="309"/>
    </location>
</feature>
<dbReference type="GO" id="GO:0002939">
    <property type="term" value="P:tRNA N1-guanine methylation"/>
    <property type="evidence" value="ECO:0007669"/>
    <property type="project" value="TreeGrafter"/>
</dbReference>
<dbReference type="Pfam" id="PF25133">
    <property type="entry name" value="TYW2_N_2"/>
    <property type="match status" value="1"/>
</dbReference>
<dbReference type="RefSeq" id="WP_008085157.1">
    <property type="nucleotide sequence ID" value="NC_013926.1"/>
</dbReference>
<dbReference type="InterPro" id="IPR029063">
    <property type="entry name" value="SAM-dependent_MTases_sf"/>
</dbReference>
<keyword evidence="2" id="KW-0489">Methyltransferase</keyword>
<dbReference type="eggNOG" id="arCOG00033">
    <property type="taxonomic scope" value="Archaea"/>
</dbReference>
<dbReference type="InterPro" id="IPR040601">
    <property type="entry name" value="Trm5a/b_N"/>
</dbReference>
<dbReference type="InterPro" id="IPR056743">
    <property type="entry name" value="TRM5-TYW2-like_MTfase"/>
</dbReference>
<reference evidence="7" key="1">
    <citation type="submission" date="2010-02" db="EMBL/GenBank/DDBJ databases">
        <title>Complete sequence of Aciduliprofundum boonei T469.</title>
        <authorList>
            <consortium name="US DOE Joint Genome Institute"/>
            <person name="Lucas S."/>
            <person name="Copeland A."/>
            <person name="Lapidus A."/>
            <person name="Cheng J.-F."/>
            <person name="Bruce D."/>
            <person name="Goodwin L."/>
            <person name="Pitluck S."/>
            <person name="Saunders E."/>
            <person name="Detter J.C."/>
            <person name="Han C."/>
            <person name="Tapia R."/>
            <person name="Land M."/>
            <person name="Hauser L."/>
            <person name="Kyrpides N."/>
            <person name="Mikhailova N."/>
            <person name="Flores G."/>
            <person name="Reysenbach A.-L."/>
            <person name="Woyke T."/>
        </authorList>
    </citation>
    <scope>NUCLEOTIDE SEQUENCE</scope>
    <source>
        <strain evidence="7">T469</strain>
    </source>
</reference>
<evidence type="ECO:0000256" key="1">
    <source>
        <dbReference type="ARBA" id="ARBA00022490"/>
    </source>
</evidence>
<evidence type="ECO:0000259" key="6">
    <source>
        <dbReference type="PROSITE" id="PS51684"/>
    </source>
</evidence>
<dbReference type="PANTHER" id="PTHR23245">
    <property type="entry name" value="TRNA METHYLTRANSFERASE"/>
    <property type="match status" value="1"/>
</dbReference>
<dbReference type="SUPFAM" id="SSF53335">
    <property type="entry name" value="S-adenosyl-L-methionine-dependent methyltransferases"/>
    <property type="match status" value="1"/>
</dbReference>
<proteinExistence type="predicted"/>
<dbReference type="EMBL" id="CP001941">
    <property type="protein sequence ID" value="ADD07933.1"/>
    <property type="molecule type" value="Genomic_DNA"/>
</dbReference>
<dbReference type="Proteomes" id="UP000001400">
    <property type="component" value="Chromosome"/>
</dbReference>
<dbReference type="PROSITE" id="PS51684">
    <property type="entry name" value="SAM_MT_TRM5_TYW2"/>
    <property type="match status" value="1"/>
</dbReference>
<dbReference type="GO" id="GO:0005737">
    <property type="term" value="C:cytoplasm"/>
    <property type="evidence" value="ECO:0007669"/>
    <property type="project" value="TreeGrafter"/>
</dbReference>
<keyword evidence="5" id="KW-0819">tRNA processing</keyword>
<sequence length="311" mass="36020">MRAPCIKVPLSEAEKTKRELAKMDALANLKWKKRDRYVIIPLKRELENLEICYEDFEEKRGREKIGSFDIIGDIAIVKYKEDLDYEELAKKLVDGKSIKKLAVDMGVRGTERIRELKLIVGDSLETIHKEYGVRLKVDISKVYFSPRLATERWRVVQKVKDGETIFDMFAGCGPFSILIAKYKKVKIYACDINPYAIEYLEENIKMNKVKGITPILGDARDVAKEIKADRIIMNLPHSSFEFLEYAIEAAKNGAFIHYYEILPKNNEREKDIIAKGDEVGARVKILEKRRVHAYSPSKDMFAFLLQIFKFI</sequence>
<dbReference type="InterPro" id="IPR056744">
    <property type="entry name" value="TRM5/TYW2-like_N"/>
</dbReference>
<keyword evidence="3" id="KW-0808">Transferase</keyword>
<dbReference type="GO" id="GO:0008175">
    <property type="term" value="F:tRNA methyltransferase activity"/>
    <property type="evidence" value="ECO:0007669"/>
    <property type="project" value="TreeGrafter"/>
</dbReference>
<organism evidence="7 8">
    <name type="scientific">Aciduliprofundum boonei (strain DSM 19572 / T469)</name>
    <dbReference type="NCBI Taxonomy" id="439481"/>
    <lineage>
        <taxon>Archaea</taxon>
        <taxon>Methanobacteriati</taxon>
        <taxon>Thermoplasmatota</taxon>
        <taxon>DHVE2 group</taxon>
        <taxon>Candidatus Aciduliprofundum</taxon>
    </lineage>
</organism>
<evidence type="ECO:0000256" key="4">
    <source>
        <dbReference type="ARBA" id="ARBA00022691"/>
    </source>
</evidence>
<gene>
    <name evidence="7" type="ordered locus">Aboo_0121</name>
</gene>
<evidence type="ECO:0000256" key="5">
    <source>
        <dbReference type="ARBA" id="ARBA00022694"/>
    </source>
</evidence>
<dbReference type="HOGENOM" id="CLU_022610_0_1_2"/>
<evidence type="ECO:0000313" key="7">
    <source>
        <dbReference type="EMBL" id="ADD07933.1"/>
    </source>
</evidence>
<evidence type="ECO:0000256" key="2">
    <source>
        <dbReference type="ARBA" id="ARBA00022603"/>
    </source>
</evidence>
<dbReference type="Pfam" id="PF18093">
    <property type="entry name" value="Trm5_N"/>
    <property type="match status" value="1"/>
</dbReference>
<protein>
    <recommendedName>
        <fullName evidence="6">SAM-dependent methyltransferase TRM5/TYW2-type domain-containing protein</fullName>
    </recommendedName>
</protein>
<dbReference type="CDD" id="cd02440">
    <property type="entry name" value="AdoMet_MTases"/>
    <property type="match status" value="1"/>
</dbReference>